<dbReference type="Proteomes" id="UP000198931">
    <property type="component" value="Unassembled WGS sequence"/>
</dbReference>
<feature type="domain" description="Glycosyltransferase 2-like" evidence="1">
    <location>
        <begin position="4"/>
        <end position="120"/>
    </location>
</feature>
<reference evidence="2 3" key="1">
    <citation type="submission" date="2016-10" db="EMBL/GenBank/DDBJ databases">
        <authorList>
            <person name="de Groot N.N."/>
        </authorList>
    </citation>
    <scope>NUCLEOTIDE SEQUENCE [LARGE SCALE GENOMIC DNA]</scope>
    <source>
        <strain evidence="2 3">DSM 26000</strain>
    </source>
</reference>
<proteinExistence type="predicted"/>
<dbReference type="STRING" id="1125876.SAMN05443292_1300"/>
<sequence>MKVSIIIVTYNTKDLTSACINSVVKFTENIDYEIILVDNASTDGSKVYFENNTLIQYIYSPENLGFGRANNLGAKTATGDFLFFLNSDTVFKENSVEKLHHFFTENEETLKIGSLGCTLINNEGQFNGDGSVMPSCKTEIEKHKSVIPLIKYFAKKESQQERNTEKNFYEIGYVIGADLMMRAEVFKQLNGFDPAFFMYYEESDLQFRLKNLGLKCFIYSGTEIIHLEDGSGKAIRRYNNRKRIIVHTSKNIFLRKNDPDNFGAYKYWDKFYLYLSGFSKNYTKEEKAEFETAVRKTY</sequence>
<organism evidence="2 3">
    <name type="scientific">Halpernia frigidisoli</name>
    <dbReference type="NCBI Taxonomy" id="1125876"/>
    <lineage>
        <taxon>Bacteria</taxon>
        <taxon>Pseudomonadati</taxon>
        <taxon>Bacteroidota</taxon>
        <taxon>Flavobacteriia</taxon>
        <taxon>Flavobacteriales</taxon>
        <taxon>Weeksellaceae</taxon>
        <taxon>Chryseobacterium group</taxon>
        <taxon>Halpernia</taxon>
    </lineage>
</organism>
<dbReference type="SUPFAM" id="SSF53448">
    <property type="entry name" value="Nucleotide-diphospho-sugar transferases"/>
    <property type="match status" value="1"/>
</dbReference>
<keyword evidence="3" id="KW-1185">Reference proteome</keyword>
<dbReference type="EMBL" id="FOQT01000002">
    <property type="protein sequence ID" value="SFI09152.1"/>
    <property type="molecule type" value="Genomic_DNA"/>
</dbReference>
<evidence type="ECO:0000313" key="3">
    <source>
        <dbReference type="Proteomes" id="UP000198931"/>
    </source>
</evidence>
<dbReference type="InterPro" id="IPR001173">
    <property type="entry name" value="Glyco_trans_2-like"/>
</dbReference>
<dbReference type="OrthoDB" id="9771846at2"/>
<name>A0A1I3FDE1_9FLAO</name>
<dbReference type="AlphaFoldDB" id="A0A1I3FDE1"/>
<keyword evidence="2" id="KW-0808">Transferase</keyword>
<dbReference type="CDD" id="cd04186">
    <property type="entry name" value="GT_2_like_c"/>
    <property type="match status" value="1"/>
</dbReference>
<dbReference type="PANTHER" id="PTHR43179:SF7">
    <property type="entry name" value="RHAMNOSYLTRANSFERASE WBBL"/>
    <property type="match status" value="1"/>
</dbReference>
<dbReference type="InterPro" id="IPR029044">
    <property type="entry name" value="Nucleotide-diphossugar_trans"/>
</dbReference>
<gene>
    <name evidence="2" type="ORF">SAMN05443292_1300</name>
</gene>
<evidence type="ECO:0000313" key="2">
    <source>
        <dbReference type="EMBL" id="SFI09152.1"/>
    </source>
</evidence>
<dbReference type="Gene3D" id="3.90.550.10">
    <property type="entry name" value="Spore Coat Polysaccharide Biosynthesis Protein SpsA, Chain A"/>
    <property type="match status" value="1"/>
</dbReference>
<dbReference type="PANTHER" id="PTHR43179">
    <property type="entry name" value="RHAMNOSYLTRANSFERASE WBBL"/>
    <property type="match status" value="1"/>
</dbReference>
<evidence type="ECO:0000259" key="1">
    <source>
        <dbReference type="Pfam" id="PF00535"/>
    </source>
</evidence>
<dbReference type="GO" id="GO:0016740">
    <property type="term" value="F:transferase activity"/>
    <property type="evidence" value="ECO:0007669"/>
    <property type="project" value="UniProtKB-KW"/>
</dbReference>
<protein>
    <submittedName>
        <fullName evidence="2">Glycosyltransferase, GT2 family</fullName>
    </submittedName>
</protein>
<dbReference type="RefSeq" id="WP_090079324.1">
    <property type="nucleotide sequence ID" value="NZ_FOQT01000002.1"/>
</dbReference>
<accession>A0A1I3FDE1</accession>
<dbReference type="Pfam" id="PF00535">
    <property type="entry name" value="Glycos_transf_2"/>
    <property type="match status" value="1"/>
</dbReference>